<dbReference type="Pfam" id="PF02645">
    <property type="entry name" value="DegV"/>
    <property type="match status" value="1"/>
</dbReference>
<keyword evidence="1" id="KW-0446">Lipid-binding</keyword>
<reference evidence="2 3" key="1">
    <citation type="journal article" date="2016" name="Int. J. Syst. Evol. Microbiol.">
        <title>Nocardioides albidus sp. nov., an actinobacterium isolated from garden soil.</title>
        <authorList>
            <person name="Singh H."/>
            <person name="Du J."/>
            <person name="Trinh H."/>
            <person name="Won K."/>
            <person name="Yang J.E."/>
            <person name="Yin C."/>
            <person name="Kook M."/>
            <person name="Yi T.H."/>
        </authorList>
    </citation>
    <scope>NUCLEOTIDE SEQUENCE [LARGE SCALE GENOMIC DNA]</scope>
    <source>
        <strain evidence="2 3">CCTCC AB 2015297</strain>
    </source>
</reference>
<gene>
    <name evidence="2" type="ORF">FHP29_09380</name>
</gene>
<organism evidence="2 3">
    <name type="scientific">Nocardioides albidus</name>
    <dbReference type="NCBI Taxonomy" id="1517589"/>
    <lineage>
        <taxon>Bacteria</taxon>
        <taxon>Bacillati</taxon>
        <taxon>Actinomycetota</taxon>
        <taxon>Actinomycetes</taxon>
        <taxon>Propionibacteriales</taxon>
        <taxon>Nocardioidaceae</taxon>
        <taxon>Nocardioides</taxon>
    </lineage>
</organism>
<dbReference type="GO" id="GO:0008289">
    <property type="term" value="F:lipid binding"/>
    <property type="evidence" value="ECO:0007669"/>
    <property type="project" value="UniProtKB-KW"/>
</dbReference>
<keyword evidence="3" id="KW-1185">Reference proteome</keyword>
<dbReference type="RefSeq" id="WP_139622596.1">
    <property type="nucleotide sequence ID" value="NZ_VDMP01000022.1"/>
</dbReference>
<protein>
    <submittedName>
        <fullName evidence="2">DegV family protein</fullName>
    </submittedName>
</protein>
<dbReference type="InterPro" id="IPR003797">
    <property type="entry name" value="DegV"/>
</dbReference>
<dbReference type="InterPro" id="IPR043168">
    <property type="entry name" value="DegV_C"/>
</dbReference>
<comment type="caution">
    <text evidence="2">The sequence shown here is derived from an EMBL/GenBank/DDBJ whole genome shotgun (WGS) entry which is preliminary data.</text>
</comment>
<accession>A0A5C4VZB1</accession>
<dbReference type="OrthoDB" id="9760324at2"/>
<evidence type="ECO:0000256" key="1">
    <source>
        <dbReference type="ARBA" id="ARBA00023121"/>
    </source>
</evidence>
<dbReference type="PANTHER" id="PTHR33434">
    <property type="entry name" value="DEGV DOMAIN-CONTAINING PROTEIN DR_1986-RELATED"/>
    <property type="match status" value="1"/>
</dbReference>
<dbReference type="Proteomes" id="UP000313231">
    <property type="component" value="Unassembled WGS sequence"/>
</dbReference>
<dbReference type="NCBIfam" id="TIGR00762">
    <property type="entry name" value="DegV"/>
    <property type="match status" value="1"/>
</dbReference>
<dbReference type="Gene3D" id="3.30.1180.10">
    <property type="match status" value="1"/>
</dbReference>
<proteinExistence type="predicted"/>
<name>A0A5C4VZB1_9ACTN</name>
<evidence type="ECO:0000313" key="3">
    <source>
        <dbReference type="Proteomes" id="UP000313231"/>
    </source>
</evidence>
<dbReference type="EMBL" id="VDMP01000022">
    <property type="protein sequence ID" value="TNM41201.1"/>
    <property type="molecule type" value="Genomic_DNA"/>
</dbReference>
<dbReference type="AlphaFoldDB" id="A0A5C4VZB1"/>
<sequence length="288" mass="29218">MSIVVVTDSTSTVPVEVAGASGVHVVPLQVVIDDDVYDEGDDEVAPDRLAAALKGKHAVSTSRPAPAVFAELYERLAAEGATEIVSVHLSAEVSGTFESALVASRQAPVPVTCVDTRQVGVATGYAVESALDVIAAGGSAAEAAEAARARAAAATSLFYVNTLEYLRRGGRVGAAAAVFGGALAVKPLLGIVDGVISPQAKVRTAAKAIARLEALALEAAGDRQVEACVAHLAAEERAEAMVTRLTEELGERLVPARSGEPVRCVELGGVLGAHVGPGMLAICVAPVL</sequence>
<dbReference type="PROSITE" id="PS51482">
    <property type="entry name" value="DEGV"/>
    <property type="match status" value="1"/>
</dbReference>
<dbReference type="PANTHER" id="PTHR33434:SF2">
    <property type="entry name" value="FATTY ACID-BINDING PROTEIN TM_1468"/>
    <property type="match status" value="1"/>
</dbReference>
<dbReference type="Gene3D" id="3.40.50.10170">
    <property type="match status" value="1"/>
</dbReference>
<dbReference type="SUPFAM" id="SSF82549">
    <property type="entry name" value="DAK1/DegV-like"/>
    <property type="match status" value="1"/>
</dbReference>
<dbReference type="InterPro" id="IPR050270">
    <property type="entry name" value="DegV_domain_contain"/>
</dbReference>
<evidence type="ECO:0000313" key="2">
    <source>
        <dbReference type="EMBL" id="TNM41201.1"/>
    </source>
</evidence>